<evidence type="ECO:0000313" key="2">
    <source>
        <dbReference type="Proteomes" id="UP000275846"/>
    </source>
</evidence>
<dbReference type="Proteomes" id="UP000275846">
    <property type="component" value="Unassembled WGS sequence"/>
</dbReference>
<organism evidence="3">
    <name type="scientific">Schistocephalus solidus</name>
    <name type="common">Tapeworm</name>
    <dbReference type="NCBI Taxonomy" id="70667"/>
    <lineage>
        <taxon>Eukaryota</taxon>
        <taxon>Metazoa</taxon>
        <taxon>Spiralia</taxon>
        <taxon>Lophotrochozoa</taxon>
        <taxon>Platyhelminthes</taxon>
        <taxon>Cestoda</taxon>
        <taxon>Eucestoda</taxon>
        <taxon>Diphyllobothriidea</taxon>
        <taxon>Diphyllobothriidae</taxon>
        <taxon>Schistocephalus</taxon>
    </lineage>
</organism>
<evidence type="ECO:0000313" key="3">
    <source>
        <dbReference type="WBParaSite" id="SSLN_0000747701-mRNA-1"/>
    </source>
</evidence>
<dbReference type="WBParaSite" id="SSLN_0000747701-mRNA-1">
    <property type="protein sequence ID" value="SSLN_0000747701-mRNA-1"/>
    <property type="gene ID" value="SSLN_0000747701"/>
</dbReference>
<dbReference type="AlphaFoldDB" id="A0A183SSN0"/>
<dbReference type="EMBL" id="UYSU01034046">
    <property type="protein sequence ID" value="VDL93613.1"/>
    <property type="molecule type" value="Genomic_DNA"/>
</dbReference>
<protein>
    <submittedName>
        <fullName evidence="1 3">Uncharacterized protein</fullName>
    </submittedName>
</protein>
<evidence type="ECO:0000313" key="1">
    <source>
        <dbReference type="EMBL" id="VDL93613.1"/>
    </source>
</evidence>
<name>A0A183SSN0_SCHSO</name>
<proteinExistence type="predicted"/>
<reference evidence="1 2" key="2">
    <citation type="submission" date="2018-11" db="EMBL/GenBank/DDBJ databases">
        <authorList>
            <consortium name="Pathogen Informatics"/>
        </authorList>
    </citation>
    <scope>NUCLEOTIDE SEQUENCE [LARGE SCALE GENOMIC DNA]</scope>
    <source>
        <strain evidence="1 2">NST_G2</strain>
    </source>
</reference>
<accession>A0A183SSN0</accession>
<keyword evidence="2" id="KW-1185">Reference proteome</keyword>
<sequence length="115" mass="13170">MRRWCCLCHPERHRGRLPCLPQGIIDRLMSLHLPLRGDKFATVISAYAPPMTSSDVANQITKKLEDVHAPDDNATVETRWCQLRNVIQSTALEVLGRARHQHQVWFDDNDADISN</sequence>
<reference evidence="3" key="1">
    <citation type="submission" date="2016-06" db="UniProtKB">
        <authorList>
            <consortium name="WormBaseParasite"/>
        </authorList>
    </citation>
    <scope>IDENTIFICATION</scope>
</reference>
<gene>
    <name evidence="1" type="ORF">SSLN_LOCUS7228</name>
</gene>